<dbReference type="GO" id="GO:0005525">
    <property type="term" value="F:GTP binding"/>
    <property type="evidence" value="ECO:0007669"/>
    <property type="project" value="UniProtKB-UniRule"/>
</dbReference>
<gene>
    <name evidence="10 13" type="primary">MEF1</name>
    <name evidence="13" type="ORF">EHS25_005139</name>
</gene>
<dbReference type="SUPFAM" id="SSF54980">
    <property type="entry name" value="EF-G C-terminal domain-like"/>
    <property type="match status" value="2"/>
</dbReference>
<dbReference type="SUPFAM" id="SSF52540">
    <property type="entry name" value="P-loop containing nucleoside triphosphate hydrolases"/>
    <property type="match status" value="1"/>
</dbReference>
<evidence type="ECO:0000256" key="2">
    <source>
        <dbReference type="ARBA" id="ARBA00005870"/>
    </source>
</evidence>
<dbReference type="SUPFAM" id="SSF54211">
    <property type="entry name" value="Ribosomal protein S5 domain 2-like"/>
    <property type="match status" value="1"/>
</dbReference>
<dbReference type="PRINTS" id="PR00315">
    <property type="entry name" value="ELONGATNFCT"/>
</dbReference>
<evidence type="ECO:0000256" key="1">
    <source>
        <dbReference type="ARBA" id="ARBA00004173"/>
    </source>
</evidence>
<dbReference type="CDD" id="cd16262">
    <property type="entry name" value="EFG_III"/>
    <property type="match status" value="1"/>
</dbReference>
<keyword evidence="7 10" id="KW-0496">Mitochondrion</keyword>
<evidence type="ECO:0000256" key="8">
    <source>
        <dbReference type="ARBA" id="ARBA00023134"/>
    </source>
</evidence>
<evidence type="ECO:0000256" key="6">
    <source>
        <dbReference type="ARBA" id="ARBA00022946"/>
    </source>
</evidence>
<dbReference type="InterPro" id="IPR035647">
    <property type="entry name" value="EFG_III/V"/>
</dbReference>
<dbReference type="EMBL" id="RSCD01000022">
    <property type="protein sequence ID" value="RSH83895.1"/>
    <property type="molecule type" value="Genomic_DNA"/>
</dbReference>
<dbReference type="CDD" id="cd01886">
    <property type="entry name" value="EF-G"/>
    <property type="match status" value="1"/>
</dbReference>
<dbReference type="Gene3D" id="3.30.70.240">
    <property type="match status" value="1"/>
</dbReference>
<dbReference type="Pfam" id="PF00679">
    <property type="entry name" value="EFG_C"/>
    <property type="match status" value="1"/>
</dbReference>
<dbReference type="PANTHER" id="PTHR43636:SF2">
    <property type="entry name" value="ELONGATION FACTOR G, MITOCHONDRIAL"/>
    <property type="match status" value="1"/>
</dbReference>
<dbReference type="PROSITE" id="PS00301">
    <property type="entry name" value="G_TR_1"/>
    <property type="match status" value="1"/>
</dbReference>
<organism evidence="13 14">
    <name type="scientific">Saitozyma podzolica</name>
    <dbReference type="NCBI Taxonomy" id="1890683"/>
    <lineage>
        <taxon>Eukaryota</taxon>
        <taxon>Fungi</taxon>
        <taxon>Dikarya</taxon>
        <taxon>Basidiomycota</taxon>
        <taxon>Agaricomycotina</taxon>
        <taxon>Tremellomycetes</taxon>
        <taxon>Tremellales</taxon>
        <taxon>Trimorphomycetaceae</taxon>
        <taxon>Saitozyma</taxon>
    </lineage>
</organism>
<dbReference type="InterPro" id="IPR004540">
    <property type="entry name" value="Transl_elong_EFG/EF2"/>
</dbReference>
<name>A0A427XYV2_9TREE</name>
<keyword evidence="6" id="KW-0809">Transit peptide</keyword>
<feature type="binding site" evidence="10">
    <location>
        <begin position="203"/>
        <end position="207"/>
    </location>
    <ligand>
        <name>GTP</name>
        <dbReference type="ChEBI" id="CHEBI:37565"/>
    </ligand>
</feature>
<feature type="domain" description="Tr-type G" evidence="12">
    <location>
        <begin position="107"/>
        <end position="405"/>
    </location>
</feature>
<keyword evidence="4 10" id="KW-0251">Elongation factor</keyword>
<evidence type="ECO:0000313" key="13">
    <source>
        <dbReference type="EMBL" id="RSH83895.1"/>
    </source>
</evidence>
<dbReference type="CDD" id="cd04097">
    <property type="entry name" value="mtEFG1_C"/>
    <property type="match status" value="1"/>
</dbReference>
<dbReference type="FunFam" id="3.30.230.10:FF:000003">
    <property type="entry name" value="Elongation factor G"/>
    <property type="match status" value="1"/>
</dbReference>
<dbReference type="SMART" id="SM00889">
    <property type="entry name" value="EFG_IV"/>
    <property type="match status" value="1"/>
</dbReference>
<dbReference type="Pfam" id="PF03764">
    <property type="entry name" value="EFG_IV"/>
    <property type="match status" value="1"/>
</dbReference>
<dbReference type="FunFam" id="3.30.70.240:FF:000015">
    <property type="entry name" value="Elongation factor G, mitochondrial"/>
    <property type="match status" value="1"/>
</dbReference>
<evidence type="ECO:0000256" key="3">
    <source>
        <dbReference type="ARBA" id="ARBA00022741"/>
    </source>
</evidence>
<dbReference type="CDD" id="cd01434">
    <property type="entry name" value="EFG_mtEFG1_IV"/>
    <property type="match status" value="1"/>
</dbReference>
<dbReference type="Pfam" id="PF00009">
    <property type="entry name" value="GTP_EFTU"/>
    <property type="match status" value="1"/>
</dbReference>
<comment type="similarity">
    <text evidence="10">Belongs to the GTP-binding elongation factor family. EF-G/EF-2 subfamily.</text>
</comment>
<dbReference type="SMART" id="SM00838">
    <property type="entry name" value="EFG_C"/>
    <property type="match status" value="1"/>
</dbReference>
<dbReference type="InterPro" id="IPR000795">
    <property type="entry name" value="T_Tr_GTP-bd_dom"/>
</dbReference>
<dbReference type="FunFam" id="3.40.50.300:FF:000558">
    <property type="entry name" value="Elongation factor G, mitochondrial"/>
    <property type="match status" value="1"/>
</dbReference>
<dbReference type="Gene3D" id="3.40.50.300">
    <property type="entry name" value="P-loop containing nucleotide triphosphate hydrolases"/>
    <property type="match status" value="1"/>
</dbReference>
<protein>
    <recommendedName>
        <fullName evidence="10">Elongation factor G, mitochondrial</fullName>
        <shortName evidence="10">EF-Gmt</shortName>
    </recommendedName>
    <alternativeName>
        <fullName evidence="10">Elongation factor G 1, mitochondrial</fullName>
        <shortName evidence="10">mEF-G 1</shortName>
    </alternativeName>
    <alternativeName>
        <fullName evidence="10">Elongation factor G1</fullName>
    </alternativeName>
</protein>
<proteinExistence type="inferred from homology"/>
<comment type="function">
    <text evidence="10">Mitochondrial GTPase that catalyzes the GTP-dependent ribosomal translocation step during translation elongation. During this step, the ribosome changes from the pre-translocational (PRE) to the post-translocational (POST) state as the newly formed A-site-bound peptidyl-tRNA and P-site-bound deacylated tRNA move to the P and E sites, respectively. Catalyzes the coordinated movement of the two tRNA molecules, the mRNA and conformational changes in the ribosome.</text>
</comment>
<dbReference type="InterPro" id="IPR009022">
    <property type="entry name" value="EFG_III"/>
</dbReference>
<keyword evidence="8 10" id="KW-0342">GTP-binding</keyword>
<comment type="subcellular location">
    <subcellularLocation>
        <location evidence="1 10">Mitochondrion</location>
    </subcellularLocation>
</comment>
<dbReference type="GO" id="GO:0003746">
    <property type="term" value="F:translation elongation factor activity"/>
    <property type="evidence" value="ECO:0007669"/>
    <property type="project" value="UniProtKB-UniRule"/>
</dbReference>
<dbReference type="InterPro" id="IPR035649">
    <property type="entry name" value="EFG_V"/>
</dbReference>
<dbReference type="NCBIfam" id="TIGR00231">
    <property type="entry name" value="small_GTP"/>
    <property type="match status" value="1"/>
</dbReference>
<dbReference type="CDD" id="cd04091">
    <property type="entry name" value="mtEFG1_II_like"/>
    <property type="match status" value="1"/>
</dbReference>
<dbReference type="InterPro" id="IPR020568">
    <property type="entry name" value="Ribosomal_Su5_D2-typ_SF"/>
</dbReference>
<dbReference type="PROSITE" id="PS51722">
    <property type="entry name" value="G_TR_2"/>
    <property type="match status" value="1"/>
</dbReference>
<dbReference type="OrthoDB" id="198619at2759"/>
<dbReference type="InterPro" id="IPR005517">
    <property type="entry name" value="Transl_elong_EFG/EF2_IV"/>
</dbReference>
<evidence type="ECO:0000259" key="12">
    <source>
        <dbReference type="PROSITE" id="PS51722"/>
    </source>
</evidence>
<dbReference type="PANTHER" id="PTHR43636">
    <property type="entry name" value="ELONGATION FACTOR G, MITOCHONDRIAL"/>
    <property type="match status" value="1"/>
</dbReference>
<comment type="function">
    <text evidence="9">Catalyzes the GTP-dependent ribosomal translocation step during translation elongation. During this step, the ribosome changes from the pre-translocational (PRE) to the post-translocational (POST) state as the newly formed A-site-bound peptidyl-tRNA and P-site-bound deacylated tRNA move to the P and E sites, respectively. Catalyzes the coordinated movement of the two tRNA molecules, the mRNA and conformational changes in the ribosome.</text>
</comment>
<dbReference type="FunFam" id="2.40.30.10:FF:000022">
    <property type="entry name" value="Elongation factor G, mitochondrial"/>
    <property type="match status" value="1"/>
</dbReference>
<reference evidence="13 14" key="1">
    <citation type="submission" date="2018-11" db="EMBL/GenBank/DDBJ databases">
        <title>Genome sequence of Saitozyma podzolica DSM 27192.</title>
        <authorList>
            <person name="Aliyu H."/>
            <person name="Gorte O."/>
            <person name="Ochsenreither K."/>
        </authorList>
    </citation>
    <scope>NUCLEOTIDE SEQUENCE [LARGE SCALE GENOMIC DNA]</scope>
    <source>
        <strain evidence="13 14">DSM 27192</strain>
    </source>
</reference>
<dbReference type="Gene3D" id="3.30.70.870">
    <property type="entry name" value="Elongation Factor G (Translational Gtpase), domain 3"/>
    <property type="match status" value="1"/>
</dbReference>
<dbReference type="Pfam" id="PF14492">
    <property type="entry name" value="EFG_III"/>
    <property type="match status" value="1"/>
</dbReference>
<dbReference type="InterPro" id="IPR047872">
    <property type="entry name" value="EFG_IV"/>
</dbReference>
<comment type="similarity">
    <text evidence="2">Belongs to the TRAFAC class translation factor GTPase superfamily. Classic translation factor GTPase family. EF-G/EF-2 subfamily.</text>
</comment>
<dbReference type="UniPathway" id="UPA00345"/>
<dbReference type="HAMAP" id="MF_00054_B">
    <property type="entry name" value="EF_G_EF_2_B"/>
    <property type="match status" value="1"/>
</dbReference>
<dbReference type="InterPro" id="IPR005225">
    <property type="entry name" value="Small_GTP-bd"/>
</dbReference>
<feature type="binding site" evidence="10">
    <location>
        <begin position="257"/>
        <end position="260"/>
    </location>
    <ligand>
        <name>GTP</name>
        <dbReference type="ChEBI" id="CHEBI:37565"/>
    </ligand>
</feature>
<dbReference type="GO" id="GO:0070125">
    <property type="term" value="P:mitochondrial translational elongation"/>
    <property type="evidence" value="ECO:0007669"/>
    <property type="project" value="UniProtKB-UniRule"/>
</dbReference>
<evidence type="ECO:0000256" key="10">
    <source>
        <dbReference type="HAMAP-Rule" id="MF_03061"/>
    </source>
</evidence>
<evidence type="ECO:0000256" key="5">
    <source>
        <dbReference type="ARBA" id="ARBA00022917"/>
    </source>
</evidence>
<evidence type="ECO:0000256" key="7">
    <source>
        <dbReference type="ARBA" id="ARBA00023128"/>
    </source>
</evidence>
<comment type="pathway">
    <text evidence="10">Protein biosynthesis; polypeptide chain elongation.</text>
</comment>
<dbReference type="Gene3D" id="2.40.30.10">
    <property type="entry name" value="Translation factors"/>
    <property type="match status" value="1"/>
</dbReference>
<keyword evidence="5 10" id="KW-0648">Protein biosynthesis</keyword>
<dbReference type="Pfam" id="PF03144">
    <property type="entry name" value="GTP_EFTU_D2"/>
    <property type="match status" value="1"/>
</dbReference>
<dbReference type="STRING" id="1890683.A0A427XYV2"/>
<feature type="region of interest" description="Disordered" evidence="11">
    <location>
        <begin position="618"/>
        <end position="644"/>
    </location>
</feature>
<sequence length="823" mass="90504">MSTLPRLVRLRCPPTSSSLTRTSILRRQPILPSSSVIVSTPIRLLRSATTAGTLPILSALSGGNAGRRWASSAAAVKEETEESAGAAEEWPERVLPIMSEGDKGRLRRQRNVGISAHIDSGKTTLTERVLYYTGRVRDIHEVRGRDGVGAKMDSMELEREKGITIQSAATFCDWLAPPPPSEVKDVAGLDGAEKDNFAINIIDTPGHVDFTIEVERALRVLDGAVLVLCSVSGVQSQTITVDRQMRRYNVPRLAFINKMDRAGANPFRVVNQLRNKLKMNAAAVQVPIGAESDFRGVVDIVRMKAIYNEGTKGNQIVESDEIPESVRDLVEEKRAELIEHLSDADKTLCDLFLDEQPISNLDIAQALRRATISLRFTPVFVGSAIKNTGIQPLLDGVTSYLPSPDEVHNQALDAALPAHAPPVPLVPAQEAPLVGLAFKLEEGRYGQLTYMRVYQGELKRGSLIFNARTGKKVKVPRLVRMHSDEMEDVESIGAGEICAMFGVECSSGDTFTDGSTSFSMTSMFVPEPVISLSIRPEGNESPNFSRALNRFQKEDPTFRVHVDSESQETIISGMGELHLDIYVERMKREYNVACITGKPRVAFRETITVPSKFDYTHKKQSGGSGQFGKVKGTLEPMEIDPDTGKDTAFENRVIGGNIPNQYIPAIEKGFQEALDRGQLTGHPINGCKFILEDGAAHVNDSNELSFRLAALGAFREAFGKAKPVVLEPVMTVEVVAPIEFQGNVIGAINQRKGTIIDTEIRDDEFTLTAEVALNDMFGYSSQLRGMTQGKGEFSMEYKTHAPVMPNVQKEMTEAYRKKQLDRN</sequence>
<dbReference type="InterPro" id="IPR027417">
    <property type="entry name" value="P-loop_NTPase"/>
</dbReference>
<dbReference type="Proteomes" id="UP000279259">
    <property type="component" value="Unassembled WGS sequence"/>
</dbReference>
<dbReference type="SUPFAM" id="SSF50447">
    <property type="entry name" value="Translation proteins"/>
    <property type="match status" value="1"/>
</dbReference>
<dbReference type="AlphaFoldDB" id="A0A427XYV2"/>
<evidence type="ECO:0000313" key="14">
    <source>
        <dbReference type="Proteomes" id="UP000279259"/>
    </source>
</evidence>
<evidence type="ECO:0000256" key="4">
    <source>
        <dbReference type="ARBA" id="ARBA00022768"/>
    </source>
</evidence>
<dbReference type="Gene3D" id="3.30.230.10">
    <property type="match status" value="1"/>
</dbReference>
<keyword evidence="3 10" id="KW-0547">Nucleotide-binding</keyword>
<dbReference type="InterPro" id="IPR031157">
    <property type="entry name" value="G_TR_CS"/>
</dbReference>
<comment type="caution">
    <text evidence="13">The sequence shown here is derived from an EMBL/GenBank/DDBJ whole genome shotgun (WGS) entry which is preliminary data.</text>
</comment>
<dbReference type="FunFam" id="3.30.70.870:FF:000001">
    <property type="entry name" value="Elongation factor G"/>
    <property type="match status" value="1"/>
</dbReference>
<dbReference type="GO" id="GO:0003924">
    <property type="term" value="F:GTPase activity"/>
    <property type="evidence" value="ECO:0007669"/>
    <property type="project" value="UniProtKB-UniRule"/>
</dbReference>
<dbReference type="InterPro" id="IPR009000">
    <property type="entry name" value="Transl_B-barrel_sf"/>
</dbReference>
<accession>A0A427XYV2</accession>
<feature type="binding site" evidence="10">
    <location>
        <begin position="116"/>
        <end position="123"/>
    </location>
    <ligand>
        <name>GTP</name>
        <dbReference type="ChEBI" id="CHEBI:37565"/>
    </ligand>
</feature>
<evidence type="ECO:0000256" key="9">
    <source>
        <dbReference type="ARBA" id="ARBA00024731"/>
    </source>
</evidence>
<dbReference type="InterPro" id="IPR000640">
    <property type="entry name" value="EFG_V-like"/>
</dbReference>
<dbReference type="InterPro" id="IPR004161">
    <property type="entry name" value="EFTu-like_2"/>
</dbReference>
<dbReference type="NCBIfam" id="TIGR00484">
    <property type="entry name" value="EF-G"/>
    <property type="match status" value="1"/>
</dbReference>
<dbReference type="InterPro" id="IPR014721">
    <property type="entry name" value="Ribsml_uS5_D2-typ_fold_subgr"/>
</dbReference>
<dbReference type="GO" id="GO:0005739">
    <property type="term" value="C:mitochondrion"/>
    <property type="evidence" value="ECO:0007669"/>
    <property type="project" value="UniProtKB-SubCell"/>
</dbReference>
<dbReference type="InterPro" id="IPR041095">
    <property type="entry name" value="EFG_II"/>
</dbReference>
<evidence type="ECO:0000256" key="11">
    <source>
        <dbReference type="SAM" id="MobiDB-lite"/>
    </source>
</evidence>
<keyword evidence="14" id="KW-1185">Reference proteome</keyword>